<evidence type="ECO:0000256" key="5">
    <source>
        <dbReference type="ARBA" id="ARBA00047806"/>
    </source>
</evidence>
<dbReference type="Gene3D" id="3.30.1060.10">
    <property type="entry name" value="Peptide methionine sulphoxide reductase MsrA"/>
    <property type="match status" value="1"/>
</dbReference>
<dbReference type="GO" id="GO:0034599">
    <property type="term" value="P:cellular response to oxidative stress"/>
    <property type="evidence" value="ECO:0007669"/>
    <property type="project" value="UniProtKB-ARBA"/>
</dbReference>
<dbReference type="NCBIfam" id="TIGR00401">
    <property type="entry name" value="msrA"/>
    <property type="match status" value="1"/>
</dbReference>
<feature type="domain" description="Peptide methionine sulphoxide reductase MsrA" evidence="7">
    <location>
        <begin position="67"/>
        <end position="221"/>
    </location>
</feature>
<protein>
    <recommendedName>
        <fullName evidence="2">peptide-methionine (S)-S-oxide reductase</fullName>
        <ecNumber evidence="2">1.8.4.11</ecNumber>
    </recommendedName>
    <alternativeName>
        <fullName evidence="4">Peptide-methionine (S)-S-oxide reductase</fullName>
    </alternativeName>
</protein>
<accession>A0A060TCJ8</accession>
<evidence type="ECO:0000256" key="2">
    <source>
        <dbReference type="ARBA" id="ARBA00012502"/>
    </source>
</evidence>
<dbReference type="Pfam" id="PF01625">
    <property type="entry name" value="PMSR"/>
    <property type="match status" value="1"/>
</dbReference>
<dbReference type="PhylomeDB" id="A0A060TCJ8"/>
<evidence type="ECO:0000256" key="6">
    <source>
        <dbReference type="ARBA" id="ARBA00048782"/>
    </source>
</evidence>
<gene>
    <name evidence="8" type="ORF">GNLVRS02_ARAD1D43032g</name>
</gene>
<dbReference type="PANTHER" id="PTHR43774">
    <property type="entry name" value="PEPTIDE METHIONINE SULFOXIDE REDUCTASE"/>
    <property type="match status" value="1"/>
</dbReference>
<comment type="catalytic activity">
    <reaction evidence="6">
        <text>[thioredoxin]-disulfide + L-methionine + H2O = L-methionine (S)-S-oxide + [thioredoxin]-dithiol</text>
        <dbReference type="Rhea" id="RHEA:19993"/>
        <dbReference type="Rhea" id="RHEA-COMP:10698"/>
        <dbReference type="Rhea" id="RHEA-COMP:10700"/>
        <dbReference type="ChEBI" id="CHEBI:15377"/>
        <dbReference type="ChEBI" id="CHEBI:29950"/>
        <dbReference type="ChEBI" id="CHEBI:50058"/>
        <dbReference type="ChEBI" id="CHEBI:57844"/>
        <dbReference type="ChEBI" id="CHEBI:58772"/>
        <dbReference type="EC" id="1.8.4.11"/>
    </reaction>
</comment>
<evidence type="ECO:0000256" key="1">
    <source>
        <dbReference type="ARBA" id="ARBA00005591"/>
    </source>
</evidence>
<dbReference type="AlphaFoldDB" id="A0A060TCJ8"/>
<dbReference type="FunFam" id="3.30.1060.10:FF:000006">
    <property type="entry name" value="Peptide methionine sulfoxide reductase"/>
    <property type="match status" value="1"/>
</dbReference>
<comment type="similarity">
    <text evidence="1">Belongs to the MsrA Met sulfoxide reductase family.</text>
</comment>
<sequence>MRVAFPDLSAMMLAAAWMRNATLPLSKNIPSRLSFANRRFSQSVMSSHVEQGPLSPSMKVPEGADVATVAAGCFWGTEHFYRKHFGDGKGLVDCRVGYTGGEKADPSYREVCTSTTGHAEALQIVFDPKVVSYETLIDFFFRMHDPTTLNKQGPDTGPQYRSSIFYHNDEQKRISEELKQKYDKTFYKNPVVTTIEPIKIFWDAETYHQLYLVNNPDGYECPSHFLRVKPEL</sequence>
<evidence type="ECO:0000313" key="8">
    <source>
        <dbReference type="EMBL" id="CDP38805.1"/>
    </source>
</evidence>
<proteinExistence type="inferred from homology"/>
<name>A0A060TCJ8_BLAAD</name>
<dbReference type="PANTHER" id="PTHR43774:SF1">
    <property type="entry name" value="PEPTIDE METHIONINE SULFOXIDE REDUCTASE MSRA 2"/>
    <property type="match status" value="1"/>
</dbReference>
<dbReference type="InterPro" id="IPR002569">
    <property type="entry name" value="Met_Sox_Rdtase_MsrA_dom"/>
</dbReference>
<comment type="catalytic activity">
    <reaction evidence="5">
        <text>L-methionyl-[protein] + [thioredoxin]-disulfide + H2O = L-methionyl-(S)-S-oxide-[protein] + [thioredoxin]-dithiol</text>
        <dbReference type="Rhea" id="RHEA:14217"/>
        <dbReference type="Rhea" id="RHEA-COMP:10698"/>
        <dbReference type="Rhea" id="RHEA-COMP:10700"/>
        <dbReference type="Rhea" id="RHEA-COMP:12313"/>
        <dbReference type="Rhea" id="RHEA-COMP:12315"/>
        <dbReference type="ChEBI" id="CHEBI:15377"/>
        <dbReference type="ChEBI" id="CHEBI:16044"/>
        <dbReference type="ChEBI" id="CHEBI:29950"/>
        <dbReference type="ChEBI" id="CHEBI:44120"/>
        <dbReference type="ChEBI" id="CHEBI:50058"/>
        <dbReference type="EC" id="1.8.4.11"/>
    </reaction>
</comment>
<evidence type="ECO:0000256" key="3">
    <source>
        <dbReference type="ARBA" id="ARBA00023002"/>
    </source>
</evidence>
<organism evidence="8">
    <name type="scientific">Blastobotrys adeninivorans</name>
    <name type="common">Yeast</name>
    <name type="synonym">Arxula adeninivorans</name>
    <dbReference type="NCBI Taxonomy" id="409370"/>
    <lineage>
        <taxon>Eukaryota</taxon>
        <taxon>Fungi</taxon>
        <taxon>Dikarya</taxon>
        <taxon>Ascomycota</taxon>
        <taxon>Saccharomycotina</taxon>
        <taxon>Dipodascomycetes</taxon>
        <taxon>Dipodascales</taxon>
        <taxon>Trichomonascaceae</taxon>
        <taxon>Blastobotrys</taxon>
    </lineage>
</organism>
<dbReference type="EC" id="1.8.4.11" evidence="2"/>
<dbReference type="EMBL" id="HG937694">
    <property type="protein sequence ID" value="CDP38805.1"/>
    <property type="molecule type" value="Genomic_DNA"/>
</dbReference>
<dbReference type="GO" id="GO:0033744">
    <property type="term" value="F:L-methionine:thioredoxin-disulfide S-oxidoreductase activity"/>
    <property type="evidence" value="ECO:0007669"/>
    <property type="project" value="RHEA"/>
</dbReference>
<reference evidence="8" key="2">
    <citation type="submission" date="2014-06" db="EMBL/GenBank/DDBJ databases">
        <title>The complete genome of Blastobotrys (Arxula) adeninivorans LS3 - a yeast of biotechnological interest.</title>
        <authorList>
            <person name="Kunze G."/>
            <person name="Gaillardin C."/>
            <person name="Czernicka M."/>
            <person name="Durrens P."/>
            <person name="Martin T."/>
            <person name="Boer E."/>
            <person name="Gabaldon T."/>
            <person name="Cruz J."/>
            <person name="Talla E."/>
            <person name="Marck C."/>
            <person name="Goffeau A."/>
            <person name="Barbe V."/>
            <person name="Baret P."/>
            <person name="Baronian K."/>
            <person name="Beier S."/>
            <person name="Bleykasten C."/>
            <person name="Bode R."/>
            <person name="Casaregola S."/>
            <person name="Despons L."/>
            <person name="Fairhead C."/>
            <person name="Giersberg M."/>
            <person name="Gierski P."/>
            <person name="Hahnel U."/>
            <person name="Hartmann A."/>
            <person name="Jankowska D."/>
            <person name="Jubin C."/>
            <person name="Jung P."/>
            <person name="Lafontaine I."/>
            <person name="Leh-Louis V."/>
            <person name="Lemaire M."/>
            <person name="Marcet-Houben M."/>
            <person name="Mascher M."/>
            <person name="Morel G."/>
            <person name="Richard G.-F."/>
            <person name="Riechen J."/>
            <person name="Sacerdot C."/>
            <person name="Sarkar A."/>
            <person name="Savel G."/>
            <person name="Schacherer J."/>
            <person name="Sherman D."/>
            <person name="Straub M.-L."/>
            <person name="Stein N."/>
            <person name="Thierry A."/>
            <person name="Trautwein-Schult A."/>
            <person name="Westhof E."/>
            <person name="Worch S."/>
            <person name="Dujon B."/>
            <person name="Souciet J.-L."/>
            <person name="Wincker P."/>
            <person name="Scholz U."/>
            <person name="Neuveglise N."/>
        </authorList>
    </citation>
    <scope>NUCLEOTIDE SEQUENCE</scope>
    <source>
        <strain evidence="8">LS3</strain>
    </source>
</reference>
<reference evidence="8" key="1">
    <citation type="submission" date="2014-02" db="EMBL/GenBank/DDBJ databases">
        <authorList>
            <person name="Genoscope - CEA"/>
        </authorList>
    </citation>
    <scope>NUCLEOTIDE SEQUENCE</scope>
    <source>
        <strain evidence="8">LS3</strain>
    </source>
</reference>
<dbReference type="GO" id="GO:0008113">
    <property type="term" value="F:peptide-methionine (S)-S-oxide reductase activity"/>
    <property type="evidence" value="ECO:0007669"/>
    <property type="project" value="UniProtKB-EC"/>
</dbReference>
<evidence type="ECO:0000256" key="4">
    <source>
        <dbReference type="ARBA" id="ARBA00030643"/>
    </source>
</evidence>
<evidence type="ECO:0000259" key="7">
    <source>
        <dbReference type="Pfam" id="PF01625"/>
    </source>
</evidence>
<dbReference type="InterPro" id="IPR036509">
    <property type="entry name" value="Met_Sox_Rdtase_MsrA_sf"/>
</dbReference>
<dbReference type="SUPFAM" id="SSF55068">
    <property type="entry name" value="Peptide methionine sulfoxide reductase"/>
    <property type="match status" value="1"/>
</dbReference>
<keyword evidence="3 8" id="KW-0560">Oxidoreductase</keyword>
<dbReference type="HAMAP" id="MF_01401">
    <property type="entry name" value="MsrA"/>
    <property type="match status" value="1"/>
</dbReference>